<dbReference type="CDD" id="cd04301">
    <property type="entry name" value="NAT_SF"/>
    <property type="match status" value="1"/>
</dbReference>
<evidence type="ECO:0000256" key="1">
    <source>
        <dbReference type="ARBA" id="ARBA00022679"/>
    </source>
</evidence>
<dbReference type="SUPFAM" id="SSF55729">
    <property type="entry name" value="Acyl-CoA N-acyltransferases (Nat)"/>
    <property type="match status" value="1"/>
</dbReference>
<protein>
    <submittedName>
        <fullName evidence="3">GNAT family N-acetyltransferase</fullName>
    </submittedName>
</protein>
<sequence>MQLSTSRLATVDDAELVRAISASAYIPAYEGVIGAIPLPAQEDYTDRILNGDVWIAEVEGVAAGVLVVEEGDSFLMVYSVAVSPQYQNRGLGKELLAHAESCAAAKRLREIRLYTNSRMLRNIALYEHYGFIRKDERPHPSRVGEMLLDMHKKVEIGKA</sequence>
<organism evidence="3 4">
    <name type="scientific">Pseudomonas folii</name>
    <dbReference type="NCBI Taxonomy" id="2762593"/>
    <lineage>
        <taxon>Bacteria</taxon>
        <taxon>Pseudomonadati</taxon>
        <taxon>Pseudomonadota</taxon>
        <taxon>Gammaproteobacteria</taxon>
        <taxon>Pseudomonadales</taxon>
        <taxon>Pseudomonadaceae</taxon>
        <taxon>Pseudomonas</taxon>
    </lineage>
</organism>
<keyword evidence="1" id="KW-0808">Transferase</keyword>
<evidence type="ECO:0000313" key="3">
    <source>
        <dbReference type="EMBL" id="MBC3949859.1"/>
    </source>
</evidence>
<keyword evidence="4" id="KW-1185">Reference proteome</keyword>
<dbReference type="InterPro" id="IPR000182">
    <property type="entry name" value="GNAT_dom"/>
</dbReference>
<feature type="domain" description="N-acetyltransferase" evidence="2">
    <location>
        <begin position="4"/>
        <end position="155"/>
    </location>
</feature>
<reference evidence="3 4" key="1">
    <citation type="submission" date="2020-08" db="EMBL/GenBank/DDBJ databases">
        <title>Putative novel bacterial strains isolated from necrotic wheat leaf tissues caused by Xanthomonas translucens.</title>
        <authorList>
            <person name="Tambong J.T."/>
        </authorList>
    </citation>
    <scope>NUCLEOTIDE SEQUENCE [LARGE SCALE GENOMIC DNA]</scope>
    <source>
        <strain evidence="3 4">DOAB 1069</strain>
    </source>
</reference>
<dbReference type="PANTHER" id="PTHR13947:SF37">
    <property type="entry name" value="LD18367P"/>
    <property type="match status" value="1"/>
</dbReference>
<name>A0ABR7AY81_9PSED</name>
<dbReference type="Gene3D" id="3.40.630.30">
    <property type="match status" value="1"/>
</dbReference>
<dbReference type="EMBL" id="JACONW010000029">
    <property type="protein sequence ID" value="MBC3949859.1"/>
    <property type="molecule type" value="Genomic_DNA"/>
</dbReference>
<dbReference type="PROSITE" id="PS51186">
    <property type="entry name" value="GNAT"/>
    <property type="match status" value="1"/>
</dbReference>
<gene>
    <name evidence="3" type="ORF">H8S59_08775</name>
</gene>
<dbReference type="Proteomes" id="UP000651852">
    <property type="component" value="Unassembled WGS sequence"/>
</dbReference>
<dbReference type="InterPro" id="IPR050769">
    <property type="entry name" value="NAT_camello-type"/>
</dbReference>
<dbReference type="PANTHER" id="PTHR13947">
    <property type="entry name" value="GNAT FAMILY N-ACETYLTRANSFERASE"/>
    <property type="match status" value="1"/>
</dbReference>
<dbReference type="Pfam" id="PF13508">
    <property type="entry name" value="Acetyltransf_7"/>
    <property type="match status" value="1"/>
</dbReference>
<proteinExistence type="predicted"/>
<dbReference type="RefSeq" id="WP_187521147.1">
    <property type="nucleotide sequence ID" value="NZ_JACONW010000029.1"/>
</dbReference>
<comment type="caution">
    <text evidence="3">The sequence shown here is derived from an EMBL/GenBank/DDBJ whole genome shotgun (WGS) entry which is preliminary data.</text>
</comment>
<evidence type="ECO:0000313" key="4">
    <source>
        <dbReference type="Proteomes" id="UP000651852"/>
    </source>
</evidence>
<accession>A0ABR7AY81</accession>
<dbReference type="InterPro" id="IPR016181">
    <property type="entry name" value="Acyl_CoA_acyltransferase"/>
</dbReference>
<evidence type="ECO:0000259" key="2">
    <source>
        <dbReference type="PROSITE" id="PS51186"/>
    </source>
</evidence>